<feature type="transmembrane region" description="Helical" evidence="3">
    <location>
        <begin position="42"/>
        <end position="59"/>
    </location>
</feature>
<keyword evidence="2" id="KW-0802">TPR repeat</keyword>
<gene>
    <name evidence="4" type="ORF">METZ01_LOCUS488313</name>
</gene>
<evidence type="ECO:0000256" key="2">
    <source>
        <dbReference type="ARBA" id="ARBA00022803"/>
    </source>
</evidence>
<sequence length="239" mass="27455">NCDSQTTQRFTCPQFASYRRSYTKDPNSMNTFIRNSPQRYRVHLQSCILLVILGSLIYGNHLQNPFQFDTVAYITNQHRLDNINEQLNINYLKKEFFHRGLLQISVALNAHLDGFRSFSYHLVNLVLHLANSLLIYFITCRALRYFGPVGCHPQEVEMRSISLFTAILFLLHPIQTESVVYIMSRSEVFAGTFYLSAFLLFQACLDRGSPPKTGPKILVLFIISIAFILGFSVKQTVIT</sequence>
<protein>
    <recommendedName>
        <fullName evidence="5">Glycosyltransferase RgtA/B/C/D-like domain-containing protein</fullName>
    </recommendedName>
</protein>
<proteinExistence type="predicted"/>
<dbReference type="PANTHER" id="PTHR44227:SF3">
    <property type="entry name" value="PROTEIN O-MANNOSYL-TRANSFERASE TMTC4"/>
    <property type="match status" value="1"/>
</dbReference>
<feature type="transmembrane region" description="Helical" evidence="3">
    <location>
        <begin position="217"/>
        <end position="233"/>
    </location>
</feature>
<dbReference type="EMBL" id="UINC01211526">
    <property type="protein sequence ID" value="SVE35459.1"/>
    <property type="molecule type" value="Genomic_DNA"/>
</dbReference>
<feature type="non-terminal residue" evidence="4">
    <location>
        <position position="239"/>
    </location>
</feature>
<feature type="transmembrane region" description="Helical" evidence="3">
    <location>
        <begin position="118"/>
        <end position="139"/>
    </location>
</feature>
<keyword evidence="3" id="KW-1133">Transmembrane helix</keyword>
<evidence type="ECO:0000313" key="4">
    <source>
        <dbReference type="EMBL" id="SVE35459.1"/>
    </source>
</evidence>
<organism evidence="4">
    <name type="scientific">marine metagenome</name>
    <dbReference type="NCBI Taxonomy" id="408172"/>
    <lineage>
        <taxon>unclassified sequences</taxon>
        <taxon>metagenomes</taxon>
        <taxon>ecological metagenomes</taxon>
    </lineage>
</organism>
<accession>A0A383CTU3</accession>
<evidence type="ECO:0000256" key="3">
    <source>
        <dbReference type="SAM" id="Phobius"/>
    </source>
</evidence>
<feature type="transmembrane region" description="Helical" evidence="3">
    <location>
        <begin position="160"/>
        <end position="182"/>
    </location>
</feature>
<feature type="non-terminal residue" evidence="4">
    <location>
        <position position="1"/>
    </location>
</feature>
<dbReference type="InterPro" id="IPR052346">
    <property type="entry name" value="O-mannosyl-transferase_TMTC"/>
</dbReference>
<keyword evidence="3" id="KW-0812">Transmembrane</keyword>
<dbReference type="AlphaFoldDB" id="A0A383CTU3"/>
<evidence type="ECO:0000256" key="1">
    <source>
        <dbReference type="ARBA" id="ARBA00022737"/>
    </source>
</evidence>
<reference evidence="4" key="1">
    <citation type="submission" date="2018-05" db="EMBL/GenBank/DDBJ databases">
        <authorList>
            <person name="Lanie J.A."/>
            <person name="Ng W.-L."/>
            <person name="Kazmierczak K.M."/>
            <person name="Andrzejewski T.M."/>
            <person name="Davidsen T.M."/>
            <person name="Wayne K.J."/>
            <person name="Tettelin H."/>
            <person name="Glass J.I."/>
            <person name="Rusch D."/>
            <person name="Podicherti R."/>
            <person name="Tsui H.-C.T."/>
            <person name="Winkler M.E."/>
        </authorList>
    </citation>
    <scope>NUCLEOTIDE SEQUENCE</scope>
</reference>
<feature type="transmembrane region" description="Helical" evidence="3">
    <location>
        <begin position="188"/>
        <end position="205"/>
    </location>
</feature>
<dbReference type="PANTHER" id="PTHR44227">
    <property type="match status" value="1"/>
</dbReference>
<keyword evidence="1" id="KW-0677">Repeat</keyword>
<name>A0A383CTU3_9ZZZZ</name>
<keyword evidence="3" id="KW-0472">Membrane</keyword>
<evidence type="ECO:0008006" key="5">
    <source>
        <dbReference type="Google" id="ProtNLM"/>
    </source>
</evidence>